<dbReference type="AlphaFoldDB" id="A0A1B4XCP3"/>
<name>A0A1B4XCP3_9GAMM</name>
<evidence type="ECO:0008006" key="4">
    <source>
        <dbReference type="Google" id="ProtNLM"/>
    </source>
</evidence>
<gene>
    <name evidence="2" type="ORF">SCL_0272</name>
</gene>
<dbReference type="InterPro" id="IPR029063">
    <property type="entry name" value="SAM-dependent_MTases_sf"/>
</dbReference>
<sequence length="268" mass="30122">MSSLLNVPKAVLPESLRRYVRVRHRDFVFWRAITKFSRNPLGVIAAPGTVISDLIYGWGNEGWSASNEYLLSCLQLACASHGPILECGSGLTTILLGVIAQSTGNTVWALEHDQLWYKRVNRYIRRFKILSVRLCFSPLKDFGDFSWYSAPLEQMPDKFVMVVCDGPPGHTRGGRYGLLPVMKQRLKPGATILLDDAGREQEKAIAIRWADELGTTYRTLGFKKPFIQITIPAFFEKSPTQGAHSSPALWQLHDGTGHRPGSRYTRKT</sequence>
<proteinExistence type="predicted"/>
<keyword evidence="3" id="KW-1185">Reference proteome</keyword>
<dbReference type="OrthoDB" id="823440at2"/>
<dbReference type="SUPFAM" id="SSF53335">
    <property type="entry name" value="S-adenosyl-L-methionine-dependent methyltransferases"/>
    <property type="match status" value="1"/>
</dbReference>
<dbReference type="RefSeq" id="WP_096359262.1">
    <property type="nucleotide sequence ID" value="NZ_AP014879.1"/>
</dbReference>
<protein>
    <recommendedName>
        <fullName evidence="4">Class I SAM-dependent methyltransferase</fullName>
    </recommendedName>
</protein>
<evidence type="ECO:0000313" key="2">
    <source>
        <dbReference type="EMBL" id="BAV32594.1"/>
    </source>
</evidence>
<accession>A0A1B4XCP3</accession>
<dbReference type="KEGG" id="slim:SCL_0272"/>
<dbReference type="Proteomes" id="UP000243180">
    <property type="component" value="Chromosome"/>
</dbReference>
<reference evidence="2 3" key="1">
    <citation type="submission" date="2015-05" db="EMBL/GenBank/DDBJ databases">
        <title>Complete genome sequence of a sulfur-oxidizing gammaproteobacterium strain HA5.</title>
        <authorList>
            <person name="Miura A."/>
            <person name="Kojima H."/>
            <person name="Fukui M."/>
        </authorList>
    </citation>
    <scope>NUCLEOTIDE SEQUENCE [LARGE SCALE GENOMIC DNA]</scope>
    <source>
        <strain evidence="2 3">HA5</strain>
    </source>
</reference>
<feature type="region of interest" description="Disordered" evidence="1">
    <location>
        <begin position="240"/>
        <end position="268"/>
    </location>
</feature>
<evidence type="ECO:0000313" key="3">
    <source>
        <dbReference type="Proteomes" id="UP000243180"/>
    </source>
</evidence>
<evidence type="ECO:0000256" key="1">
    <source>
        <dbReference type="SAM" id="MobiDB-lite"/>
    </source>
</evidence>
<dbReference type="EMBL" id="AP014879">
    <property type="protein sequence ID" value="BAV32594.1"/>
    <property type="molecule type" value="Genomic_DNA"/>
</dbReference>
<organism evidence="2 3">
    <name type="scientific">Sulfuricaulis limicola</name>
    <dbReference type="NCBI Taxonomy" id="1620215"/>
    <lineage>
        <taxon>Bacteria</taxon>
        <taxon>Pseudomonadati</taxon>
        <taxon>Pseudomonadota</taxon>
        <taxon>Gammaproteobacteria</taxon>
        <taxon>Acidiferrobacterales</taxon>
        <taxon>Acidiferrobacteraceae</taxon>
        <taxon>Sulfuricaulis</taxon>
    </lineage>
</organism>
<dbReference type="InParanoid" id="A0A1B4XCP3"/>
<dbReference type="Gene3D" id="3.40.50.150">
    <property type="entry name" value="Vaccinia Virus protein VP39"/>
    <property type="match status" value="1"/>
</dbReference>